<evidence type="ECO:0000259" key="6">
    <source>
        <dbReference type="Pfam" id="PF00151"/>
    </source>
</evidence>
<comment type="subcellular location">
    <subcellularLocation>
        <location evidence="1">Secreted</location>
    </subcellularLocation>
</comment>
<evidence type="ECO:0000256" key="4">
    <source>
        <dbReference type="RuleBase" id="RU004262"/>
    </source>
</evidence>
<comment type="similarity">
    <text evidence="2 4">Belongs to the AB hydrolase superfamily. Lipase family.</text>
</comment>
<keyword evidence="5" id="KW-0472">Membrane</keyword>
<evidence type="ECO:0000256" key="1">
    <source>
        <dbReference type="ARBA" id="ARBA00004613"/>
    </source>
</evidence>
<organism evidence="7 8">
    <name type="scientific">Owenia fusiformis</name>
    <name type="common">Polychaete worm</name>
    <dbReference type="NCBI Taxonomy" id="6347"/>
    <lineage>
        <taxon>Eukaryota</taxon>
        <taxon>Metazoa</taxon>
        <taxon>Spiralia</taxon>
        <taxon>Lophotrochozoa</taxon>
        <taxon>Annelida</taxon>
        <taxon>Polychaeta</taxon>
        <taxon>Sedentaria</taxon>
        <taxon>Canalipalpata</taxon>
        <taxon>Sabellida</taxon>
        <taxon>Oweniida</taxon>
        <taxon>Oweniidae</taxon>
        <taxon>Owenia</taxon>
    </lineage>
</organism>
<dbReference type="InterPro" id="IPR013818">
    <property type="entry name" value="Lipase"/>
</dbReference>
<dbReference type="AlphaFoldDB" id="A0A8S4PW48"/>
<name>A0A8S4PW48_OWEFU</name>
<evidence type="ECO:0000256" key="2">
    <source>
        <dbReference type="ARBA" id="ARBA00010701"/>
    </source>
</evidence>
<protein>
    <recommendedName>
        <fullName evidence="6">Lipase domain-containing protein</fullName>
    </recommendedName>
</protein>
<dbReference type="SUPFAM" id="SSF53474">
    <property type="entry name" value="alpha/beta-Hydrolases"/>
    <property type="match status" value="1"/>
</dbReference>
<evidence type="ECO:0000313" key="8">
    <source>
        <dbReference type="Proteomes" id="UP000749559"/>
    </source>
</evidence>
<dbReference type="GO" id="GO:0016042">
    <property type="term" value="P:lipid catabolic process"/>
    <property type="evidence" value="ECO:0007669"/>
    <property type="project" value="TreeGrafter"/>
</dbReference>
<dbReference type="InterPro" id="IPR000734">
    <property type="entry name" value="TAG_lipase"/>
</dbReference>
<dbReference type="Proteomes" id="UP000749559">
    <property type="component" value="Unassembled WGS sequence"/>
</dbReference>
<dbReference type="PANTHER" id="PTHR11610:SF178">
    <property type="entry name" value="LIPASE MEMBER H-A-LIKE PROTEIN"/>
    <property type="match status" value="1"/>
</dbReference>
<feature type="non-terminal residue" evidence="7">
    <location>
        <position position="1"/>
    </location>
</feature>
<dbReference type="GO" id="GO:0005615">
    <property type="term" value="C:extracellular space"/>
    <property type="evidence" value="ECO:0007669"/>
    <property type="project" value="TreeGrafter"/>
</dbReference>
<accession>A0A8S4PW48</accession>
<keyword evidence="8" id="KW-1185">Reference proteome</keyword>
<proteinExistence type="inferred from homology"/>
<keyword evidence="5" id="KW-0812">Transmembrane</keyword>
<gene>
    <name evidence="7" type="ORF">OFUS_LOCUS21291</name>
</gene>
<feature type="transmembrane region" description="Helical" evidence="5">
    <location>
        <begin position="33"/>
        <end position="52"/>
    </location>
</feature>
<feature type="domain" description="Lipase" evidence="6">
    <location>
        <begin position="87"/>
        <end position="155"/>
    </location>
</feature>
<comment type="caution">
    <text evidence="7">The sequence shown here is derived from an EMBL/GenBank/DDBJ whole genome shotgun (WGS) entry which is preliminary data.</text>
</comment>
<dbReference type="GO" id="GO:0016298">
    <property type="term" value="F:lipase activity"/>
    <property type="evidence" value="ECO:0007669"/>
    <property type="project" value="InterPro"/>
</dbReference>
<dbReference type="Pfam" id="PF00151">
    <property type="entry name" value="Lipase"/>
    <property type="match status" value="1"/>
</dbReference>
<sequence>QRHLISRRTSLSLNSTLHYPEWLRTRIGANMKCLFCCFLAVFLLVEAAGFLFGGGDDNNGRLAYFRLHTRAFGKDSVIWNDWDGKEIKYGDYNRLRELKFDNKLKVVFFVHGWLGSEGNWYIIDMYNAMLDTEDVNFFAVDWSYGSNTLDYAHARQKMLGGKLLIL</sequence>
<keyword evidence="5" id="KW-1133">Transmembrane helix</keyword>
<reference evidence="7" key="1">
    <citation type="submission" date="2022-03" db="EMBL/GenBank/DDBJ databases">
        <authorList>
            <person name="Martin C."/>
        </authorList>
    </citation>
    <scope>NUCLEOTIDE SEQUENCE</scope>
</reference>
<dbReference type="OrthoDB" id="199913at2759"/>
<dbReference type="InterPro" id="IPR029058">
    <property type="entry name" value="AB_hydrolase_fold"/>
</dbReference>
<keyword evidence="3" id="KW-0964">Secreted</keyword>
<evidence type="ECO:0000256" key="3">
    <source>
        <dbReference type="ARBA" id="ARBA00022525"/>
    </source>
</evidence>
<dbReference type="Gene3D" id="3.40.50.1820">
    <property type="entry name" value="alpha/beta hydrolase"/>
    <property type="match status" value="1"/>
</dbReference>
<evidence type="ECO:0000256" key="5">
    <source>
        <dbReference type="SAM" id="Phobius"/>
    </source>
</evidence>
<dbReference type="PANTHER" id="PTHR11610">
    <property type="entry name" value="LIPASE"/>
    <property type="match status" value="1"/>
</dbReference>
<evidence type="ECO:0000313" key="7">
    <source>
        <dbReference type="EMBL" id="CAH1796936.1"/>
    </source>
</evidence>
<dbReference type="EMBL" id="CAIIXF020000010">
    <property type="protein sequence ID" value="CAH1796936.1"/>
    <property type="molecule type" value="Genomic_DNA"/>
</dbReference>